<comment type="similarity">
    <text evidence="1">Belongs to the metallo-dependent hydrolases superfamily. ACMSD family.</text>
</comment>
<evidence type="ECO:0000256" key="2">
    <source>
        <dbReference type="ARBA" id="ARBA00022723"/>
    </source>
</evidence>
<dbReference type="PANTHER" id="PTHR21240">
    <property type="entry name" value="2-AMINO-3-CARBOXYLMUCONATE-6-SEMIALDEHYDE DECARBOXYLASE"/>
    <property type="match status" value="1"/>
</dbReference>
<feature type="domain" description="Amidohydrolase-related" evidence="9">
    <location>
        <begin position="5"/>
        <end position="316"/>
    </location>
</feature>
<evidence type="ECO:0000259" key="9">
    <source>
        <dbReference type="Pfam" id="PF04909"/>
    </source>
</evidence>
<dbReference type="InterPro" id="IPR006680">
    <property type="entry name" value="Amidohydro-rel"/>
</dbReference>
<keyword evidence="5 8" id="KW-0456">Lyase</keyword>
<evidence type="ECO:0000256" key="1">
    <source>
        <dbReference type="ARBA" id="ARBA00005871"/>
    </source>
</evidence>
<dbReference type="InterPro" id="IPR032465">
    <property type="entry name" value="ACMSD"/>
</dbReference>
<gene>
    <name evidence="10" type="ORF">LTR91_023983</name>
</gene>
<evidence type="ECO:0000256" key="8">
    <source>
        <dbReference type="RuleBase" id="RU366045"/>
    </source>
</evidence>
<comment type="catalytic activity">
    <reaction evidence="6">
        <text>6-methylsalicylate + H(+) = 3-methylphenol + CO2</text>
        <dbReference type="Rhea" id="RHEA:23112"/>
        <dbReference type="ChEBI" id="CHEBI:15378"/>
        <dbReference type="ChEBI" id="CHEBI:16526"/>
        <dbReference type="ChEBI" id="CHEBI:17231"/>
        <dbReference type="ChEBI" id="CHEBI:36658"/>
        <dbReference type="EC" id="4.1.1.52"/>
    </reaction>
    <physiologicalReaction direction="left-to-right" evidence="6">
        <dbReference type="Rhea" id="RHEA:23113"/>
    </physiologicalReaction>
</comment>
<dbReference type="Pfam" id="PF04909">
    <property type="entry name" value="Amidohydro_2"/>
    <property type="match status" value="1"/>
</dbReference>
<dbReference type="InterPro" id="IPR032466">
    <property type="entry name" value="Metal_Hydrolase"/>
</dbReference>
<dbReference type="EC" id="4.1.1.52" evidence="7"/>
<evidence type="ECO:0000313" key="10">
    <source>
        <dbReference type="EMBL" id="KAK0953181.1"/>
    </source>
</evidence>
<dbReference type="SUPFAM" id="SSF51556">
    <property type="entry name" value="Metallo-dependent hydrolases"/>
    <property type="match status" value="1"/>
</dbReference>
<dbReference type="GO" id="GO:0005829">
    <property type="term" value="C:cytosol"/>
    <property type="evidence" value="ECO:0007669"/>
    <property type="project" value="TreeGrafter"/>
</dbReference>
<organism evidence="10 11">
    <name type="scientific">Friedmanniomyces endolithicus</name>
    <dbReference type="NCBI Taxonomy" id="329885"/>
    <lineage>
        <taxon>Eukaryota</taxon>
        <taxon>Fungi</taxon>
        <taxon>Dikarya</taxon>
        <taxon>Ascomycota</taxon>
        <taxon>Pezizomycotina</taxon>
        <taxon>Dothideomycetes</taxon>
        <taxon>Dothideomycetidae</taxon>
        <taxon>Mycosphaerellales</taxon>
        <taxon>Teratosphaeriaceae</taxon>
        <taxon>Friedmanniomyces</taxon>
    </lineage>
</organism>
<dbReference type="Proteomes" id="UP001175353">
    <property type="component" value="Unassembled WGS sequence"/>
</dbReference>
<dbReference type="GO" id="GO:0046872">
    <property type="term" value="F:metal ion binding"/>
    <property type="evidence" value="ECO:0007669"/>
    <property type="project" value="UniProtKB-KW"/>
</dbReference>
<dbReference type="AlphaFoldDB" id="A0AAN6K3P4"/>
<keyword evidence="3 8" id="KW-0210">Decarboxylase</keyword>
<dbReference type="Gene3D" id="3.20.20.140">
    <property type="entry name" value="Metal-dependent hydrolases"/>
    <property type="match status" value="1"/>
</dbReference>
<comment type="caution">
    <text evidence="10">The sequence shown here is derived from an EMBL/GenBank/DDBJ whole genome shotgun (WGS) entry which is preliminary data.</text>
</comment>
<evidence type="ECO:0000256" key="3">
    <source>
        <dbReference type="ARBA" id="ARBA00022793"/>
    </source>
</evidence>
<evidence type="ECO:0000313" key="11">
    <source>
        <dbReference type="Proteomes" id="UP001175353"/>
    </source>
</evidence>
<reference evidence="10" key="1">
    <citation type="submission" date="2023-06" db="EMBL/GenBank/DDBJ databases">
        <title>Black Yeasts Isolated from many extreme environments.</title>
        <authorList>
            <person name="Coleine C."/>
            <person name="Stajich J.E."/>
            <person name="Selbmann L."/>
        </authorList>
    </citation>
    <scope>NUCLEOTIDE SEQUENCE</scope>
    <source>
        <strain evidence="10">CCFEE 5200</strain>
    </source>
</reference>
<keyword evidence="4" id="KW-0862">Zinc</keyword>
<dbReference type="EMBL" id="JAUJLE010000566">
    <property type="protein sequence ID" value="KAK0953181.1"/>
    <property type="molecule type" value="Genomic_DNA"/>
</dbReference>
<protein>
    <recommendedName>
        <fullName evidence="7">6-methylsalicylate decarboxylase</fullName>
        <ecNumber evidence="7">4.1.1.52</ecNumber>
    </recommendedName>
</protein>
<name>A0AAN6K3P4_9PEZI</name>
<keyword evidence="11" id="KW-1185">Reference proteome</keyword>
<evidence type="ECO:0000256" key="7">
    <source>
        <dbReference type="ARBA" id="ARBA00038889"/>
    </source>
</evidence>
<dbReference type="GO" id="GO:0016787">
    <property type="term" value="F:hydrolase activity"/>
    <property type="evidence" value="ECO:0007669"/>
    <property type="project" value="InterPro"/>
</dbReference>
<evidence type="ECO:0000256" key="5">
    <source>
        <dbReference type="ARBA" id="ARBA00023239"/>
    </source>
</evidence>
<accession>A0AAN6K3P4</accession>
<evidence type="ECO:0000256" key="6">
    <source>
        <dbReference type="ARBA" id="ARBA00036832"/>
    </source>
</evidence>
<evidence type="ECO:0000256" key="4">
    <source>
        <dbReference type="ARBA" id="ARBA00022833"/>
    </source>
</evidence>
<keyword evidence="2" id="KW-0479">Metal-binding</keyword>
<sequence length="320" mass="35294">MVGKIDVHTHALPDFFHDILLSLGREAAGVPMIQWSMEGTKDMMSKLDISTSILSLSAPGPEVIPETEGARALARRYNEWACETSNADPSRFGFFAALPGLHDIEGCIAEIRYAFDSLHADGVCLFTSYGGKYLGDPTFVPIWEELNGRSAVVFIHPTIAQGSTLASPMLQPPAFDFAHETGRTAAHLIVTGMKRRFPKAKIILSHAGGTLPLLSERLAQLEVNLFLDTLDSQSPKSSAEILADAKSFYFDLALAGTTNVLDLLLNWAPRTHILYGSDYPYATVEAEYNTGKLEEYPIPAKQRENYYAENGLDLFPRLRR</sequence>
<proteinExistence type="inferred from homology"/>
<dbReference type="PANTHER" id="PTHR21240:SF29">
    <property type="entry name" value="AMIDOHYDROLASE-RELATED DOMAIN-CONTAINING PROTEIN"/>
    <property type="match status" value="1"/>
</dbReference>
<dbReference type="GO" id="GO:0047596">
    <property type="term" value="F:6-methylsalicylate decarboxylase activity"/>
    <property type="evidence" value="ECO:0007669"/>
    <property type="project" value="UniProtKB-EC"/>
</dbReference>
<dbReference type="GO" id="GO:0019748">
    <property type="term" value="P:secondary metabolic process"/>
    <property type="evidence" value="ECO:0007669"/>
    <property type="project" value="TreeGrafter"/>
</dbReference>